<dbReference type="KEGG" id="samy:DB32_005699"/>
<name>A0A0F6W6A5_9BACT</name>
<keyword evidence="8" id="KW-1185">Reference proteome</keyword>
<proteinExistence type="predicted"/>
<protein>
    <recommendedName>
        <fullName evidence="4">Glycerol-3-phosphate acyltransferase</fullName>
        <ecNumber evidence="3">2.3.1.15</ecNumber>
    </recommendedName>
</protein>
<evidence type="ECO:0000256" key="2">
    <source>
        <dbReference type="ARBA" id="ARBA00004765"/>
    </source>
</evidence>
<dbReference type="EC" id="2.3.1.15" evidence="3"/>
<keyword evidence="7" id="KW-0808">Transferase</keyword>
<dbReference type="AlphaFoldDB" id="A0A0F6W6A5"/>
<feature type="domain" description="Phospholipid/glycerol acyltransferase" evidence="6">
    <location>
        <begin position="207"/>
        <end position="339"/>
    </location>
</feature>
<organism evidence="7 8">
    <name type="scientific">Sandaracinus amylolyticus</name>
    <dbReference type="NCBI Taxonomy" id="927083"/>
    <lineage>
        <taxon>Bacteria</taxon>
        <taxon>Pseudomonadati</taxon>
        <taxon>Myxococcota</taxon>
        <taxon>Polyangia</taxon>
        <taxon>Polyangiales</taxon>
        <taxon>Sandaracinaceae</taxon>
        <taxon>Sandaracinus</taxon>
    </lineage>
</organism>
<keyword evidence="7" id="KW-0012">Acyltransferase</keyword>
<comment type="subcellular location">
    <subcellularLocation>
        <location evidence="1">Endomembrane system</location>
        <topology evidence="1">Peripheral membrane protein</topology>
    </subcellularLocation>
</comment>
<evidence type="ECO:0000256" key="3">
    <source>
        <dbReference type="ARBA" id="ARBA00013113"/>
    </source>
</evidence>
<sequence>MMRPSAPRSPGATSGGVDVVAKSPVRTVKHLLTRPIRLPRLTPYVPAPDDPTIFWFNSERDDIIREVTRRCVERHVHEQRPLEYVLNEVAHEEVKRLESQRDDEARDSLGFWRGTMRRVGRMSESEKKETLRLICERMAWDIAGNFDPRIYQFATRAVPPLLTGVMKPSALPEDLMTMASGTHVVDEMLRTEGDIDRLKRLAKRGTLVFVPTHSSNLDSIALGYALMREGLPPVVYGAGKNLFTNPIISFFMHNLGAYRVDRRIRAALYKDVLKTYSCVMIERGYHSLFFPGGTRSRSGMLERKLKLGLAGTAIEAFSRNRVRGIARPVFFVPTTINYGLVLEAETLVEDWLKEAGKARYIIEDDEFSQLDRWLAFFRRVAQMESACVIRFGRPLDPFGNAVDDDGGSLTPDGRVIDPGTYVQFRGVPTIEPRRDAEYTREMGQVLVGEFERDTVLMSTQIVAHALFRRLVRATPGVDLFGRLRHRGEVTVRRDDLAREVGQMRERLRDLASRGEVHLSELADRGDATTLIDRVFAAWNGYHRRTIVIEHDGQITAEDPTMLLYYQNRLVPYAERVAGEGDLAAAREIARLG</sequence>
<comment type="catalytic activity">
    <reaction evidence="5">
        <text>sn-glycerol 3-phosphate + an acyl-CoA = a 1-acyl-sn-glycero-3-phosphate + CoA</text>
        <dbReference type="Rhea" id="RHEA:15325"/>
        <dbReference type="ChEBI" id="CHEBI:57287"/>
        <dbReference type="ChEBI" id="CHEBI:57597"/>
        <dbReference type="ChEBI" id="CHEBI:57970"/>
        <dbReference type="ChEBI" id="CHEBI:58342"/>
        <dbReference type="EC" id="2.3.1.15"/>
    </reaction>
</comment>
<dbReference type="SMART" id="SM00563">
    <property type="entry name" value="PlsC"/>
    <property type="match status" value="1"/>
</dbReference>
<dbReference type="PANTHER" id="PTHR12563:SF17">
    <property type="entry name" value="DIHYDROXYACETONE PHOSPHATE ACYLTRANSFERASE"/>
    <property type="match status" value="1"/>
</dbReference>
<evidence type="ECO:0000259" key="6">
    <source>
        <dbReference type="SMART" id="SM00563"/>
    </source>
</evidence>
<accession>A0A0F6W6A5</accession>
<dbReference type="UniPathway" id="UPA00557">
    <property type="reaction ID" value="UER00612"/>
</dbReference>
<evidence type="ECO:0000256" key="1">
    <source>
        <dbReference type="ARBA" id="ARBA00004184"/>
    </source>
</evidence>
<dbReference type="PANTHER" id="PTHR12563">
    <property type="entry name" value="GLYCEROL-3-PHOSPHATE ACYLTRANSFERASE"/>
    <property type="match status" value="1"/>
</dbReference>
<dbReference type="Proteomes" id="UP000034883">
    <property type="component" value="Chromosome"/>
</dbReference>
<reference evidence="7 8" key="1">
    <citation type="submission" date="2015-03" db="EMBL/GenBank/DDBJ databases">
        <title>Genome assembly of Sandaracinus amylolyticus DSM 53668.</title>
        <authorList>
            <person name="Sharma G."/>
            <person name="Subramanian S."/>
        </authorList>
    </citation>
    <scope>NUCLEOTIDE SEQUENCE [LARGE SCALE GENOMIC DNA]</scope>
    <source>
        <strain evidence="7 8">DSM 53668</strain>
    </source>
</reference>
<evidence type="ECO:0000313" key="7">
    <source>
        <dbReference type="EMBL" id="AKF08550.1"/>
    </source>
</evidence>
<evidence type="ECO:0000256" key="4">
    <source>
        <dbReference type="ARBA" id="ARBA00013432"/>
    </source>
</evidence>
<dbReference type="InterPro" id="IPR022284">
    <property type="entry name" value="GPAT/DHAPAT"/>
</dbReference>
<dbReference type="Pfam" id="PF01553">
    <property type="entry name" value="Acyltransferase"/>
    <property type="match status" value="1"/>
</dbReference>
<evidence type="ECO:0000256" key="5">
    <source>
        <dbReference type="ARBA" id="ARBA00048427"/>
    </source>
</evidence>
<dbReference type="OrthoDB" id="5479104at2"/>
<dbReference type="GO" id="GO:0012505">
    <property type="term" value="C:endomembrane system"/>
    <property type="evidence" value="ECO:0007669"/>
    <property type="project" value="UniProtKB-SubCell"/>
</dbReference>
<dbReference type="STRING" id="927083.DB32_005699"/>
<dbReference type="GO" id="GO:0016024">
    <property type="term" value="P:CDP-diacylglycerol biosynthetic process"/>
    <property type="evidence" value="ECO:0007669"/>
    <property type="project" value="UniProtKB-UniPathway"/>
</dbReference>
<dbReference type="EMBL" id="CP011125">
    <property type="protein sequence ID" value="AKF08550.1"/>
    <property type="molecule type" value="Genomic_DNA"/>
</dbReference>
<comment type="pathway">
    <text evidence="2">Phospholipid metabolism; CDP-diacylglycerol biosynthesis; CDP-diacylglycerol from sn-glycerol 3-phosphate: step 1/3.</text>
</comment>
<dbReference type="InterPro" id="IPR002123">
    <property type="entry name" value="Plipid/glycerol_acylTrfase"/>
</dbReference>
<dbReference type="GO" id="GO:0004366">
    <property type="term" value="F:glycerol-3-phosphate O-acyltransferase activity"/>
    <property type="evidence" value="ECO:0007669"/>
    <property type="project" value="UniProtKB-EC"/>
</dbReference>
<evidence type="ECO:0000313" key="8">
    <source>
        <dbReference type="Proteomes" id="UP000034883"/>
    </source>
</evidence>
<gene>
    <name evidence="7" type="ORF">DB32_005699</name>
</gene>
<dbReference type="SUPFAM" id="SSF69593">
    <property type="entry name" value="Glycerol-3-phosphate (1)-acyltransferase"/>
    <property type="match status" value="1"/>
</dbReference>